<evidence type="ECO:0000313" key="14">
    <source>
        <dbReference type="Proteomes" id="UP000316688"/>
    </source>
</evidence>
<dbReference type="InterPro" id="IPR016156">
    <property type="entry name" value="FAD/NAD-linked_Rdtase_dimer_sf"/>
</dbReference>
<dbReference type="Pfam" id="PF07992">
    <property type="entry name" value="Pyr_redox_2"/>
    <property type="match status" value="1"/>
</dbReference>
<evidence type="ECO:0000256" key="7">
    <source>
        <dbReference type="ARBA" id="ARBA00023284"/>
    </source>
</evidence>
<reference evidence="13 14" key="1">
    <citation type="submission" date="2019-07" db="EMBL/GenBank/DDBJ databases">
        <title>Reclasification of Spiribacter aquaticus.</title>
        <authorList>
            <person name="Leon M.J."/>
            <person name="Sanchez-Porro C."/>
            <person name="Ventosa A."/>
        </authorList>
    </citation>
    <scope>NUCLEOTIDE SEQUENCE [LARGE SCALE GENOMIC DNA]</scope>
    <source>
        <strain evidence="13 14">SP30</strain>
    </source>
</reference>
<dbReference type="PANTHER" id="PTHR43014:SF2">
    <property type="entry name" value="MERCURIC REDUCTASE"/>
    <property type="match status" value="1"/>
</dbReference>
<feature type="disulfide bond" description="Redox-active" evidence="9">
    <location>
        <begin position="43"/>
        <end position="48"/>
    </location>
</feature>
<keyword evidence="8" id="KW-0547">Nucleotide-binding</keyword>
<evidence type="ECO:0000256" key="5">
    <source>
        <dbReference type="ARBA" id="ARBA00023002"/>
    </source>
</evidence>
<protein>
    <submittedName>
        <fullName evidence="13">FAD-dependent oxidoreductase</fullName>
    </submittedName>
</protein>
<feature type="binding site" evidence="8">
    <location>
        <begin position="177"/>
        <end position="184"/>
    </location>
    <ligand>
        <name>NAD(+)</name>
        <dbReference type="ChEBI" id="CHEBI:57540"/>
    </ligand>
</feature>
<keyword evidence="6" id="KW-1015">Disulfide bond</keyword>
<dbReference type="PROSITE" id="PS00076">
    <property type="entry name" value="PYRIDINE_REDOX_1"/>
    <property type="match status" value="1"/>
</dbReference>
<dbReference type="PIRSF" id="PIRSF000350">
    <property type="entry name" value="Mercury_reductase_MerA"/>
    <property type="match status" value="1"/>
</dbReference>
<dbReference type="Gene3D" id="3.50.50.60">
    <property type="entry name" value="FAD/NAD(P)-binding domain"/>
    <property type="match status" value="2"/>
</dbReference>
<feature type="domain" description="FAD/NAD(P)-binding" evidence="12">
    <location>
        <begin position="6"/>
        <end position="323"/>
    </location>
</feature>
<dbReference type="GO" id="GO:0016668">
    <property type="term" value="F:oxidoreductase activity, acting on a sulfur group of donors, NAD(P) as acceptor"/>
    <property type="evidence" value="ECO:0007669"/>
    <property type="project" value="InterPro"/>
</dbReference>
<dbReference type="InterPro" id="IPR036188">
    <property type="entry name" value="FAD/NAD-bd_sf"/>
</dbReference>
<proteinExistence type="inferred from homology"/>
<feature type="binding site" evidence="8">
    <location>
        <begin position="140"/>
        <end position="142"/>
    </location>
    <ligand>
        <name>FAD</name>
        <dbReference type="ChEBI" id="CHEBI:57692"/>
    </ligand>
</feature>
<dbReference type="PANTHER" id="PTHR43014">
    <property type="entry name" value="MERCURIC REDUCTASE"/>
    <property type="match status" value="1"/>
</dbReference>
<dbReference type="Gene3D" id="3.30.390.30">
    <property type="match status" value="1"/>
</dbReference>
<feature type="binding site" evidence="8">
    <location>
        <position position="52"/>
    </location>
    <ligand>
        <name>FAD</name>
        <dbReference type="ChEBI" id="CHEBI:57692"/>
    </ligand>
</feature>
<keyword evidence="4" id="KW-0521">NADP</keyword>
<keyword evidence="8" id="KW-0520">NAD</keyword>
<feature type="binding site" evidence="8">
    <location>
        <position position="267"/>
    </location>
    <ligand>
        <name>NAD(+)</name>
        <dbReference type="ChEBI" id="CHEBI:57540"/>
    </ligand>
</feature>
<dbReference type="InterPro" id="IPR012999">
    <property type="entry name" value="Pyr_OxRdtase_I_AS"/>
</dbReference>
<dbReference type="GO" id="GO:0003955">
    <property type="term" value="F:NAD(P)H dehydrogenase (quinone) activity"/>
    <property type="evidence" value="ECO:0007669"/>
    <property type="project" value="TreeGrafter"/>
</dbReference>
<evidence type="ECO:0000259" key="12">
    <source>
        <dbReference type="Pfam" id="PF07992"/>
    </source>
</evidence>
<evidence type="ECO:0000313" key="13">
    <source>
        <dbReference type="EMBL" id="TVO65294.1"/>
    </source>
</evidence>
<organism evidence="13 14">
    <name type="scientific">Spiribacter aquaticus</name>
    <dbReference type="NCBI Taxonomy" id="1935996"/>
    <lineage>
        <taxon>Bacteria</taxon>
        <taxon>Pseudomonadati</taxon>
        <taxon>Pseudomonadota</taxon>
        <taxon>Gammaproteobacteria</taxon>
        <taxon>Chromatiales</taxon>
        <taxon>Ectothiorhodospiraceae</taxon>
        <taxon>Spiribacter</taxon>
    </lineage>
</organism>
<evidence type="ECO:0000256" key="2">
    <source>
        <dbReference type="ARBA" id="ARBA00022630"/>
    </source>
</evidence>
<keyword evidence="2 10" id="KW-0285">Flavoprotein</keyword>
<dbReference type="EMBL" id="VMKP01000002">
    <property type="protein sequence ID" value="TVO65294.1"/>
    <property type="molecule type" value="Genomic_DNA"/>
</dbReference>
<dbReference type="SUPFAM" id="SSF55424">
    <property type="entry name" value="FAD/NAD-linked reductases, dimerisation (C-terminal) domain"/>
    <property type="match status" value="1"/>
</dbReference>
<evidence type="ECO:0000256" key="1">
    <source>
        <dbReference type="ARBA" id="ARBA00007532"/>
    </source>
</evidence>
<evidence type="ECO:0000256" key="8">
    <source>
        <dbReference type="PIRSR" id="PIRSR000350-3"/>
    </source>
</evidence>
<dbReference type="AlphaFoldDB" id="A0A557RJF0"/>
<accession>A0A557RJF0</accession>
<dbReference type="InterPro" id="IPR023753">
    <property type="entry name" value="FAD/NAD-binding_dom"/>
</dbReference>
<gene>
    <name evidence="13" type="ORF">FPL11_04205</name>
</gene>
<dbReference type="InterPro" id="IPR004099">
    <property type="entry name" value="Pyr_nucl-diS_OxRdtase_dimer"/>
</dbReference>
<evidence type="ECO:0000256" key="10">
    <source>
        <dbReference type="RuleBase" id="RU003691"/>
    </source>
</evidence>
<dbReference type="PRINTS" id="PR00368">
    <property type="entry name" value="FADPNR"/>
</dbReference>
<comment type="cofactor">
    <cofactor evidence="8">
        <name>FAD</name>
        <dbReference type="ChEBI" id="CHEBI:57692"/>
    </cofactor>
    <text evidence="8">Binds 1 FAD per subunit.</text>
</comment>
<feature type="binding site" evidence="8">
    <location>
        <position position="200"/>
    </location>
    <ligand>
        <name>NAD(+)</name>
        <dbReference type="ChEBI" id="CHEBI:57540"/>
    </ligand>
</feature>
<dbReference type="SUPFAM" id="SSF51905">
    <property type="entry name" value="FAD/NAD(P)-binding domain"/>
    <property type="match status" value="1"/>
</dbReference>
<evidence type="ECO:0000256" key="6">
    <source>
        <dbReference type="ARBA" id="ARBA00023157"/>
    </source>
</evidence>
<dbReference type="Proteomes" id="UP000316688">
    <property type="component" value="Unassembled WGS sequence"/>
</dbReference>
<sequence length="475" mass="50992">MRNAHDLVIIGGGVGGLVTASVAGQLGLDVVLIEREPALGGDCLHAGCVPSKALIRSASIAHAVRHAEAFGIKATASSTDLSAVMDRVRSVIDRIQQHDDPARFRGYGVDVRFGEAAFRDQQTVVVKGQAVRGRRFVIATGSSPTIPPIPGLETIDYLTHHNVFDVRDLAERLAVIGGGPIGTELAQAFARLGSRVTLIEAGPRILPRDEPALADRLGAHLRDEGVDLRLETNVTGARRDQDCALLDLVADTGPETLAFDRVLVATGRRANTASLNPEAAGLAINADGTLEVDRRLRTRQRHIYAIGDCAGPYPFTHMAEYQAGIIISNAIFRLPRKVDYTAVPWVTYTDPALAQVGMTRAAADAAGLRYERACFALADVDRAIADGESTGELQLLIHRGRIIGASLLAPHAGEIIHELGLAIAEKVPLRRLAGMVHAYPTLAQIIKRAAGAYYAPSLFSPRTRRAVRWIHRVLP</sequence>
<evidence type="ECO:0000256" key="3">
    <source>
        <dbReference type="ARBA" id="ARBA00022827"/>
    </source>
</evidence>
<name>A0A557RJF0_9GAMM</name>
<keyword evidence="5 10" id="KW-0560">Oxidoreductase</keyword>
<comment type="caution">
    <text evidence="13">The sequence shown here is derived from an EMBL/GenBank/DDBJ whole genome shotgun (WGS) entry which is preliminary data.</text>
</comment>
<evidence type="ECO:0000259" key="11">
    <source>
        <dbReference type="Pfam" id="PF02852"/>
    </source>
</evidence>
<dbReference type="FunFam" id="3.30.390.30:FF:000001">
    <property type="entry name" value="Dihydrolipoyl dehydrogenase"/>
    <property type="match status" value="1"/>
</dbReference>
<dbReference type="PRINTS" id="PR00411">
    <property type="entry name" value="PNDRDTASEI"/>
</dbReference>
<feature type="binding site" evidence="8">
    <location>
        <position position="308"/>
    </location>
    <ligand>
        <name>FAD</name>
        <dbReference type="ChEBI" id="CHEBI:57692"/>
    </ligand>
</feature>
<dbReference type="RefSeq" id="WP_144347548.1">
    <property type="nucleotide sequence ID" value="NZ_VMKP01000002.1"/>
</dbReference>
<feature type="domain" description="Pyridine nucleotide-disulphide oxidoreductase dimerisation" evidence="11">
    <location>
        <begin position="343"/>
        <end position="449"/>
    </location>
</feature>
<dbReference type="GO" id="GO:0050660">
    <property type="term" value="F:flavin adenine dinucleotide binding"/>
    <property type="evidence" value="ECO:0007669"/>
    <property type="project" value="TreeGrafter"/>
</dbReference>
<evidence type="ECO:0000256" key="9">
    <source>
        <dbReference type="PIRSR" id="PIRSR000350-4"/>
    </source>
</evidence>
<dbReference type="Pfam" id="PF02852">
    <property type="entry name" value="Pyr_redox_dim"/>
    <property type="match status" value="1"/>
</dbReference>
<dbReference type="InterPro" id="IPR001100">
    <property type="entry name" value="Pyr_nuc-diS_OxRdtase"/>
</dbReference>
<keyword evidence="3 8" id="KW-0274">FAD</keyword>
<keyword evidence="7 10" id="KW-0676">Redox-active center</keyword>
<evidence type="ECO:0000256" key="4">
    <source>
        <dbReference type="ARBA" id="ARBA00022857"/>
    </source>
</evidence>
<comment type="similarity">
    <text evidence="1 10">Belongs to the class-I pyridine nucleotide-disulfide oxidoreductase family.</text>
</comment>
<keyword evidence="14" id="KW-1185">Reference proteome</keyword>